<evidence type="ECO:0000259" key="4">
    <source>
        <dbReference type="Pfam" id="PF00849"/>
    </source>
</evidence>
<dbReference type="RefSeq" id="WP_345446569.1">
    <property type="nucleotide sequence ID" value="NZ_BAABKP010000004.1"/>
</dbReference>
<name>A0ABP9BTK6_9MICC</name>
<dbReference type="PROSITE" id="PS01129">
    <property type="entry name" value="PSI_RLU"/>
    <property type="match status" value="1"/>
</dbReference>
<dbReference type="Proteomes" id="UP001500187">
    <property type="component" value="Unassembled WGS sequence"/>
</dbReference>
<proteinExistence type="predicted"/>
<accession>A0ABP9BTK6</accession>
<gene>
    <name evidence="5" type="ORF">GCM10023352_17600</name>
</gene>
<dbReference type="EMBL" id="BAABKP010000004">
    <property type="protein sequence ID" value="GAA4798358.1"/>
    <property type="molecule type" value="Genomic_DNA"/>
</dbReference>
<dbReference type="Gene3D" id="3.30.2350.10">
    <property type="entry name" value="Pseudouridine synthase"/>
    <property type="match status" value="1"/>
</dbReference>
<protein>
    <recommendedName>
        <fullName evidence="2">RNA pseudouridylate synthase</fullName>
    </recommendedName>
    <alternativeName>
        <fullName evidence="3">RNA-uridine isomerase</fullName>
    </alternativeName>
</protein>
<dbReference type="PANTHER" id="PTHR21600">
    <property type="entry name" value="MITOCHONDRIAL RNA PSEUDOURIDINE SYNTHASE"/>
    <property type="match status" value="1"/>
</dbReference>
<reference evidence="6" key="1">
    <citation type="journal article" date="2019" name="Int. J. Syst. Evol. Microbiol.">
        <title>The Global Catalogue of Microorganisms (GCM) 10K type strain sequencing project: providing services to taxonomists for standard genome sequencing and annotation.</title>
        <authorList>
            <consortium name="The Broad Institute Genomics Platform"/>
            <consortium name="The Broad Institute Genome Sequencing Center for Infectious Disease"/>
            <person name="Wu L."/>
            <person name="Ma J."/>
        </authorList>
    </citation>
    <scope>NUCLEOTIDE SEQUENCE [LARGE SCALE GENOMIC DNA]</scope>
    <source>
        <strain evidence="6">JCM 18541</strain>
    </source>
</reference>
<sequence>MRRVNRHLKPQPLPQRNGVDAVSFVLPDAANPADDTFGAATVLDYLAARFYPHARPLFEERFERDEVKDAEGGPVAPDAPLVGQKIWYYRQLGQERPVPFDMPVLYEDEWVMAIDKPHFLPTTPNGSFVAHTALVKLRVRENNPLLIPIHRLDRATAGVVLFAKTPEARAPFQTMFERRALSKTYEAVAAPIPELGVGDSMTVRSRIDNAHGQLQVAQTGVDFLPGDVPPLAPETRAEKRKRHSANLPFTGLNAESKITCLATYPRQDAEAWQPSCNVSQNSAGVKKEHAPEILSTTEQRVPSQLAHYRLEPHTGKTHQLRVHLAAAGAPIIGDVIYPEVLPPTETDPELRLQLLARSLSFTHPITGEALTISSKRRLTLAPH</sequence>
<comment type="catalytic activity">
    <reaction evidence="1">
        <text>a uridine in RNA = a pseudouridine in RNA</text>
        <dbReference type="Rhea" id="RHEA:48348"/>
        <dbReference type="Rhea" id="RHEA-COMP:12068"/>
        <dbReference type="Rhea" id="RHEA-COMP:12069"/>
        <dbReference type="ChEBI" id="CHEBI:65314"/>
        <dbReference type="ChEBI" id="CHEBI:65315"/>
    </reaction>
</comment>
<dbReference type="InterPro" id="IPR020103">
    <property type="entry name" value="PsdUridine_synth_cat_dom_sf"/>
</dbReference>
<dbReference type="InterPro" id="IPR050188">
    <property type="entry name" value="RluA_PseudoU_synthase"/>
</dbReference>
<dbReference type="Pfam" id="PF00849">
    <property type="entry name" value="PseudoU_synth_2"/>
    <property type="match status" value="1"/>
</dbReference>
<organism evidence="5 6">
    <name type="scientific">Rothia endophytica</name>
    <dbReference type="NCBI Taxonomy" id="1324766"/>
    <lineage>
        <taxon>Bacteria</taxon>
        <taxon>Bacillati</taxon>
        <taxon>Actinomycetota</taxon>
        <taxon>Actinomycetes</taxon>
        <taxon>Micrococcales</taxon>
        <taxon>Micrococcaceae</taxon>
        <taxon>Rothia</taxon>
    </lineage>
</organism>
<evidence type="ECO:0000313" key="6">
    <source>
        <dbReference type="Proteomes" id="UP001500187"/>
    </source>
</evidence>
<keyword evidence="6" id="KW-1185">Reference proteome</keyword>
<dbReference type="SUPFAM" id="SSF55120">
    <property type="entry name" value="Pseudouridine synthase"/>
    <property type="match status" value="1"/>
</dbReference>
<evidence type="ECO:0000313" key="5">
    <source>
        <dbReference type="EMBL" id="GAA4798358.1"/>
    </source>
</evidence>
<evidence type="ECO:0000256" key="1">
    <source>
        <dbReference type="ARBA" id="ARBA00000073"/>
    </source>
</evidence>
<evidence type="ECO:0000256" key="2">
    <source>
        <dbReference type="ARBA" id="ARBA00031870"/>
    </source>
</evidence>
<feature type="domain" description="Pseudouridine synthase RsuA/RluA-like" evidence="4">
    <location>
        <begin position="111"/>
        <end position="326"/>
    </location>
</feature>
<dbReference type="PANTHER" id="PTHR21600:SF84">
    <property type="entry name" value="PSEUDOURIDINE SYNTHASE RSUA_RLUA-LIKE DOMAIN-CONTAINING PROTEIN"/>
    <property type="match status" value="1"/>
</dbReference>
<dbReference type="InterPro" id="IPR006145">
    <property type="entry name" value="PsdUridine_synth_RsuA/RluA"/>
</dbReference>
<comment type="caution">
    <text evidence="5">The sequence shown here is derived from an EMBL/GenBank/DDBJ whole genome shotgun (WGS) entry which is preliminary data.</text>
</comment>
<evidence type="ECO:0000256" key="3">
    <source>
        <dbReference type="ARBA" id="ARBA00033164"/>
    </source>
</evidence>
<dbReference type="InterPro" id="IPR006224">
    <property type="entry name" value="PsdUridine_synth_RluA-like_CS"/>
</dbReference>